<name>A0ABW2H0E8_9ACTN</name>
<comment type="caution">
    <text evidence="1">The sequence shown here is derived from an EMBL/GenBank/DDBJ whole genome shotgun (WGS) entry which is preliminary data.</text>
</comment>
<proteinExistence type="predicted"/>
<dbReference type="EMBL" id="JBHTAC010000014">
    <property type="protein sequence ID" value="MFC7244054.1"/>
    <property type="molecule type" value="Genomic_DNA"/>
</dbReference>
<dbReference type="RefSeq" id="WP_376807126.1">
    <property type="nucleotide sequence ID" value="NZ_JBHTAC010000014.1"/>
</dbReference>
<gene>
    <name evidence="1" type="ORF">ACFQO7_16405</name>
</gene>
<keyword evidence="2" id="KW-1185">Reference proteome</keyword>
<evidence type="ECO:0000313" key="2">
    <source>
        <dbReference type="Proteomes" id="UP001596392"/>
    </source>
</evidence>
<protein>
    <submittedName>
        <fullName evidence="1">Uncharacterized protein</fullName>
    </submittedName>
</protein>
<reference evidence="2" key="1">
    <citation type="journal article" date="2019" name="Int. J. Syst. Evol. Microbiol.">
        <title>The Global Catalogue of Microorganisms (GCM) 10K type strain sequencing project: providing services to taxonomists for standard genome sequencing and annotation.</title>
        <authorList>
            <consortium name="The Broad Institute Genomics Platform"/>
            <consortium name="The Broad Institute Genome Sequencing Center for Infectious Disease"/>
            <person name="Wu L."/>
            <person name="Ma J."/>
        </authorList>
    </citation>
    <scope>NUCLEOTIDE SEQUENCE [LARGE SCALE GENOMIC DNA]</scope>
    <source>
        <strain evidence="2">CGMCC 1.9106</strain>
    </source>
</reference>
<accession>A0ABW2H0E8</accession>
<organism evidence="1 2">
    <name type="scientific">Catellatospora aurea</name>
    <dbReference type="NCBI Taxonomy" id="1337874"/>
    <lineage>
        <taxon>Bacteria</taxon>
        <taxon>Bacillati</taxon>
        <taxon>Actinomycetota</taxon>
        <taxon>Actinomycetes</taxon>
        <taxon>Micromonosporales</taxon>
        <taxon>Micromonosporaceae</taxon>
        <taxon>Catellatospora</taxon>
    </lineage>
</organism>
<dbReference type="Gene3D" id="1.20.58.130">
    <property type="match status" value="1"/>
</dbReference>
<sequence length="110" mass="12619">MSIPVEQHQHAEHKRIQKIDEDATTVIVQVGQIAETQRKHTAMLERHTVYHQQHRSDLTALRRDLEDTRTEMNMRFSALDDDVAGLKTDVSQIKDTLGVILSRLPEQPAV</sequence>
<dbReference type="Proteomes" id="UP001596392">
    <property type="component" value="Unassembled WGS sequence"/>
</dbReference>
<evidence type="ECO:0000313" key="1">
    <source>
        <dbReference type="EMBL" id="MFC7244054.1"/>
    </source>
</evidence>